<dbReference type="PRINTS" id="PR00046">
    <property type="entry name" value="SIGMA70FCT"/>
</dbReference>
<evidence type="ECO:0000259" key="2">
    <source>
        <dbReference type="PROSITE" id="PS51913"/>
    </source>
</evidence>
<protein>
    <recommendedName>
        <fullName evidence="2">HTH HARE-type domain-containing protein</fullName>
    </recommendedName>
</protein>
<dbReference type="InterPro" id="IPR036388">
    <property type="entry name" value="WH-like_DNA-bd_sf"/>
</dbReference>
<sequence length="368" mass="42445">MSNKIAKEIAEKLKSNKIKDAHFTQFSRDLISNLKEKQQKVILHRFGLSGRKRLTLDAIGKDFGVTRERVRQIEVASITKLKKLSQLDHNKPHIERIKNIIEENGGVISEDRLVRELILDLDEKRAEEIKRILRFILLLSEDIQAIEDNDHTHFGWALSRYGKKMIEDIAQAFVDVLESRGDSLEDEVILLEILKHEIMAKYKSDITKGFLQSSIDLVKKLHKTEDGKRGLSTWSWVKPKTIRDKIFYVLSKKKEPMHFSQIAEEINNAGFDHKKATLQTIHNELISDDRFILVGRGLYGLKDWGFEGGTVEDVIEKILKKNGSEPMDQNTVVEEVIKKKKVKKATILINLQNSPKFKRTKEGYVLAQ</sequence>
<dbReference type="Gene3D" id="1.10.10.10">
    <property type="entry name" value="Winged helix-like DNA-binding domain superfamily/Winged helix DNA-binding domain"/>
    <property type="match status" value="1"/>
</dbReference>
<dbReference type="PANTHER" id="PTHR30603:SF60">
    <property type="entry name" value="RNA POLYMERASE SIGMA FACTOR RPOD"/>
    <property type="match status" value="1"/>
</dbReference>
<feature type="domain" description="HTH HARE-type" evidence="2">
    <location>
        <begin position="240"/>
        <end position="304"/>
    </location>
</feature>
<dbReference type="InterPro" id="IPR013324">
    <property type="entry name" value="RNA_pol_sigma_r3/r4-like"/>
</dbReference>
<evidence type="ECO:0000256" key="1">
    <source>
        <dbReference type="ARBA" id="ARBA00023163"/>
    </source>
</evidence>
<dbReference type="Gene3D" id="1.10.10.1250">
    <property type="entry name" value="RNA polymerase, subunit delta, N-terminal domain"/>
    <property type="match status" value="1"/>
</dbReference>
<dbReference type="PROSITE" id="PS51913">
    <property type="entry name" value="HTH_HARE"/>
    <property type="match status" value="1"/>
</dbReference>
<dbReference type="Pfam" id="PF04545">
    <property type="entry name" value="Sigma70_r4"/>
    <property type="match status" value="1"/>
</dbReference>
<dbReference type="InterPro" id="IPR050239">
    <property type="entry name" value="Sigma-70_RNA_pol_init_factors"/>
</dbReference>
<reference evidence="3" key="1">
    <citation type="journal article" date="2020" name="mSystems">
        <title>Genome- and Community-Level Interaction Insights into Carbon Utilization and Element Cycling Functions of Hydrothermarchaeota in Hydrothermal Sediment.</title>
        <authorList>
            <person name="Zhou Z."/>
            <person name="Liu Y."/>
            <person name="Xu W."/>
            <person name="Pan J."/>
            <person name="Luo Z.H."/>
            <person name="Li M."/>
        </authorList>
    </citation>
    <scope>NUCLEOTIDE SEQUENCE [LARGE SCALE GENOMIC DNA]</scope>
    <source>
        <strain evidence="3">SpSt-579</strain>
    </source>
</reference>
<accession>A0A7C4R7Q2</accession>
<dbReference type="SUPFAM" id="SSF88659">
    <property type="entry name" value="Sigma3 and sigma4 domains of RNA polymerase sigma factors"/>
    <property type="match status" value="1"/>
</dbReference>
<name>A0A7C4R7Q2_UNCC3</name>
<evidence type="ECO:0000313" key="3">
    <source>
        <dbReference type="EMBL" id="HGT70704.1"/>
    </source>
</evidence>
<gene>
    <name evidence="3" type="ORF">ENT43_00400</name>
</gene>
<proteinExistence type="predicted"/>
<dbReference type="InterPro" id="IPR007759">
    <property type="entry name" value="Asxl_HARE-HTH"/>
</dbReference>
<dbReference type="Pfam" id="PF05066">
    <property type="entry name" value="HARE-HTH"/>
    <property type="match status" value="1"/>
</dbReference>
<dbReference type="GO" id="GO:0006352">
    <property type="term" value="P:DNA-templated transcription initiation"/>
    <property type="evidence" value="ECO:0007669"/>
    <property type="project" value="InterPro"/>
</dbReference>
<dbReference type="PANTHER" id="PTHR30603">
    <property type="entry name" value="RNA POLYMERASE SIGMA FACTOR RPO"/>
    <property type="match status" value="1"/>
</dbReference>
<dbReference type="InterPro" id="IPR000943">
    <property type="entry name" value="RNA_pol_sigma70"/>
</dbReference>
<dbReference type="AlphaFoldDB" id="A0A7C4R7Q2"/>
<organism evidence="3">
    <name type="scientific">candidate division CPR3 bacterium</name>
    <dbReference type="NCBI Taxonomy" id="2268181"/>
    <lineage>
        <taxon>Bacteria</taxon>
        <taxon>Bacteria division CPR3</taxon>
    </lineage>
</organism>
<dbReference type="GO" id="GO:0003700">
    <property type="term" value="F:DNA-binding transcription factor activity"/>
    <property type="evidence" value="ECO:0007669"/>
    <property type="project" value="InterPro"/>
</dbReference>
<dbReference type="EMBL" id="DSYQ01000001">
    <property type="protein sequence ID" value="HGT70704.1"/>
    <property type="molecule type" value="Genomic_DNA"/>
</dbReference>
<dbReference type="InterPro" id="IPR038087">
    <property type="entry name" value="RNAP_delta_N_dom_sf"/>
</dbReference>
<dbReference type="InterPro" id="IPR007630">
    <property type="entry name" value="RNA_pol_sigma70_r4"/>
</dbReference>
<keyword evidence="1" id="KW-0804">Transcription</keyword>
<comment type="caution">
    <text evidence="3">The sequence shown here is derived from an EMBL/GenBank/DDBJ whole genome shotgun (WGS) entry which is preliminary data.</text>
</comment>